<dbReference type="InterPro" id="IPR036388">
    <property type="entry name" value="WH-like_DNA-bd_sf"/>
</dbReference>
<dbReference type="PANTHER" id="PTHR44688">
    <property type="entry name" value="DNA-BINDING TRANSCRIPTIONAL ACTIVATOR DEVR_DOSR"/>
    <property type="match status" value="1"/>
</dbReference>
<dbReference type="SUPFAM" id="SSF46894">
    <property type="entry name" value="C-terminal effector domain of the bipartite response regulators"/>
    <property type="match status" value="1"/>
</dbReference>
<dbReference type="Gene3D" id="3.30.450.80">
    <property type="entry name" value="Transcription factor LuxR-like, autoinducer-binding domain"/>
    <property type="match status" value="1"/>
</dbReference>
<dbReference type="InterPro" id="IPR000792">
    <property type="entry name" value="Tscrpt_reg_LuxR_C"/>
</dbReference>
<dbReference type="PANTHER" id="PTHR44688:SF16">
    <property type="entry name" value="DNA-BINDING TRANSCRIPTIONAL ACTIVATOR DEVR_DOSR"/>
    <property type="match status" value="1"/>
</dbReference>
<gene>
    <name evidence="5" type="ORF">PY649_24500</name>
</gene>
<dbReference type="Proteomes" id="UP001172645">
    <property type="component" value="Unassembled WGS sequence"/>
</dbReference>
<evidence type="ECO:0000259" key="4">
    <source>
        <dbReference type="PROSITE" id="PS50043"/>
    </source>
</evidence>
<keyword evidence="3" id="KW-0804">Transcription</keyword>
<dbReference type="PROSITE" id="PS50043">
    <property type="entry name" value="HTH_LUXR_2"/>
    <property type="match status" value="1"/>
</dbReference>
<keyword evidence="2" id="KW-0238">DNA-binding</keyword>
<protein>
    <submittedName>
        <fullName evidence="5">LuxR C-terminal-related transcriptional regulator</fullName>
    </submittedName>
</protein>
<dbReference type="SUPFAM" id="SSF75516">
    <property type="entry name" value="Pheromone-binding domain of LuxR-like quorum-sensing transcription factors"/>
    <property type="match status" value="1"/>
</dbReference>
<evidence type="ECO:0000313" key="6">
    <source>
        <dbReference type="Proteomes" id="UP001172645"/>
    </source>
</evidence>
<keyword evidence="6" id="KW-1185">Reference proteome</keyword>
<proteinExistence type="predicted"/>
<evidence type="ECO:0000256" key="2">
    <source>
        <dbReference type="ARBA" id="ARBA00023125"/>
    </source>
</evidence>
<sequence length="239" mass="26757">MGCVAIPSFDSYRSLSAVPTQRILRNNVVVDQLHKSVGFRHIAVAGLDIDGYHFGHGQSSETSFPPAYVETYFAEELHLSDPLVILSQRRNAAMTEEEAFDTMVAPARLEYLHRSFDIRNRFLVPVSRDDRVYGGVCFTSDRPFAESERQLLAFLAEPLHRSVTRPVMDRFAASTYRLSEGELHCLALASKGLTSDEIAAASEYQAETVNTYLKRAVHKLGANNRTHAIAEAIRRQIIS</sequence>
<dbReference type="CDD" id="cd06170">
    <property type="entry name" value="LuxR_C_like"/>
    <property type="match status" value="1"/>
</dbReference>
<accession>A0ABT7K0L6</accession>
<dbReference type="InterPro" id="IPR036693">
    <property type="entry name" value="TF_LuxR_autoind-bd_dom_sf"/>
</dbReference>
<dbReference type="SMART" id="SM00421">
    <property type="entry name" value="HTH_LUXR"/>
    <property type="match status" value="1"/>
</dbReference>
<comment type="caution">
    <text evidence="5">The sequence shown here is derived from an EMBL/GenBank/DDBJ whole genome shotgun (WGS) entry which is preliminary data.</text>
</comment>
<dbReference type="InterPro" id="IPR005143">
    <property type="entry name" value="TF_LuxR_autoind-bd_dom"/>
</dbReference>
<dbReference type="Gene3D" id="1.10.10.10">
    <property type="entry name" value="Winged helix-like DNA-binding domain superfamily/Winged helix DNA-binding domain"/>
    <property type="match status" value="1"/>
</dbReference>
<organism evidence="5 6">
    <name type="scientific">Rhizobium mayense</name>
    <dbReference type="NCBI Taxonomy" id="1312184"/>
    <lineage>
        <taxon>Bacteria</taxon>
        <taxon>Pseudomonadati</taxon>
        <taxon>Pseudomonadota</taxon>
        <taxon>Alphaproteobacteria</taxon>
        <taxon>Hyphomicrobiales</taxon>
        <taxon>Rhizobiaceae</taxon>
        <taxon>Rhizobium/Agrobacterium group</taxon>
        <taxon>Rhizobium</taxon>
    </lineage>
</organism>
<keyword evidence="1" id="KW-0805">Transcription regulation</keyword>
<evidence type="ECO:0000313" key="5">
    <source>
        <dbReference type="EMBL" id="MDL2402071.1"/>
    </source>
</evidence>
<reference evidence="5" key="1">
    <citation type="submission" date="2023-06" db="EMBL/GenBank/DDBJ databases">
        <title>Phylogenetic Diversity of Rhizobium strains.</title>
        <authorList>
            <person name="Moura F.T."/>
            <person name="Helene L.C.F."/>
            <person name="Hungria M."/>
        </authorList>
    </citation>
    <scope>NUCLEOTIDE SEQUENCE</scope>
    <source>
        <strain evidence="5">CCGE526</strain>
    </source>
</reference>
<dbReference type="Pfam" id="PF00196">
    <property type="entry name" value="GerE"/>
    <property type="match status" value="1"/>
</dbReference>
<dbReference type="Pfam" id="PF03472">
    <property type="entry name" value="Autoind_bind"/>
    <property type="match status" value="1"/>
</dbReference>
<feature type="domain" description="HTH luxR-type" evidence="4">
    <location>
        <begin position="171"/>
        <end position="236"/>
    </location>
</feature>
<dbReference type="InterPro" id="IPR016032">
    <property type="entry name" value="Sig_transdc_resp-reg_C-effctor"/>
</dbReference>
<evidence type="ECO:0000256" key="1">
    <source>
        <dbReference type="ARBA" id="ARBA00023015"/>
    </source>
</evidence>
<evidence type="ECO:0000256" key="3">
    <source>
        <dbReference type="ARBA" id="ARBA00023163"/>
    </source>
</evidence>
<name>A0ABT7K0L6_9HYPH</name>
<dbReference type="RefSeq" id="WP_285871409.1">
    <property type="nucleotide sequence ID" value="NZ_JARFYM010000025.1"/>
</dbReference>
<dbReference type="EMBL" id="JARFYM010000025">
    <property type="protein sequence ID" value="MDL2402071.1"/>
    <property type="molecule type" value="Genomic_DNA"/>
</dbReference>